<evidence type="ECO:0000256" key="3">
    <source>
        <dbReference type="ARBA" id="ARBA00004569"/>
    </source>
</evidence>
<dbReference type="PANTHER" id="PTHR10578">
    <property type="entry name" value="S -2-HYDROXY-ACID OXIDASE-RELATED"/>
    <property type="match status" value="1"/>
</dbReference>
<feature type="region of interest" description="Disordered" evidence="18">
    <location>
        <begin position="274"/>
        <end position="295"/>
    </location>
</feature>
<comment type="caution">
    <text evidence="21">The sequence shown here is derived from an EMBL/GenBank/DDBJ whole genome shotgun (WGS) entry which is preliminary data.</text>
</comment>
<dbReference type="Pfam" id="PF01070">
    <property type="entry name" value="FMN_dh"/>
    <property type="match status" value="1"/>
</dbReference>
<dbReference type="GO" id="GO:0020037">
    <property type="term" value="F:heme binding"/>
    <property type="evidence" value="ECO:0007669"/>
    <property type="project" value="UniProtKB-UniRule"/>
</dbReference>
<dbReference type="Gene3D" id="3.20.20.70">
    <property type="entry name" value="Aldolase class I"/>
    <property type="match status" value="1"/>
</dbReference>
<comment type="cofactor">
    <cofactor evidence="1">
        <name>FMN</name>
        <dbReference type="ChEBI" id="CHEBI:58210"/>
    </cofactor>
</comment>
<keyword evidence="8 17" id="KW-0479">Metal-binding</keyword>
<comment type="similarity">
    <text evidence="13">In the C-terminal section; belongs to the FMN-dependent alpha-hydroxy acid dehydrogenase family.</text>
</comment>
<evidence type="ECO:0000256" key="15">
    <source>
        <dbReference type="ARBA" id="ARBA00066458"/>
    </source>
</evidence>
<comment type="subcellular location">
    <subcellularLocation>
        <location evidence="3">Mitochondrion intermembrane space</location>
    </subcellularLocation>
</comment>
<comment type="subunit">
    <text evidence="4">Homotetramer.</text>
</comment>
<protein>
    <recommendedName>
        <fullName evidence="16">L-lactate dehydrogenase (cytochrome)</fullName>
        <ecNumber evidence="15">1.1.2.3</ecNumber>
    </recommendedName>
</protein>
<evidence type="ECO:0000256" key="10">
    <source>
        <dbReference type="ARBA" id="ARBA00023004"/>
    </source>
</evidence>
<comment type="catalytic activity">
    <reaction evidence="12">
        <text>(S)-lactate + 2 Fe(III)-[cytochrome c] = 2 Fe(II)-[cytochrome c] + pyruvate + 2 H(+)</text>
        <dbReference type="Rhea" id="RHEA:19909"/>
        <dbReference type="Rhea" id="RHEA-COMP:10350"/>
        <dbReference type="Rhea" id="RHEA-COMP:14399"/>
        <dbReference type="ChEBI" id="CHEBI:15361"/>
        <dbReference type="ChEBI" id="CHEBI:15378"/>
        <dbReference type="ChEBI" id="CHEBI:16651"/>
        <dbReference type="ChEBI" id="CHEBI:29033"/>
        <dbReference type="ChEBI" id="CHEBI:29034"/>
        <dbReference type="EC" id="1.1.2.3"/>
    </reaction>
    <physiologicalReaction direction="left-to-right" evidence="12">
        <dbReference type="Rhea" id="RHEA:19910"/>
    </physiologicalReaction>
</comment>
<gene>
    <name evidence="21" type="ORF">TWF696_003402</name>
</gene>
<evidence type="ECO:0000256" key="8">
    <source>
        <dbReference type="ARBA" id="ARBA00022723"/>
    </source>
</evidence>
<evidence type="ECO:0000313" key="22">
    <source>
        <dbReference type="Proteomes" id="UP001375240"/>
    </source>
</evidence>
<keyword evidence="9" id="KW-0560">Oxidoreductase</keyword>
<feature type="compositionally biased region" description="Basic and acidic residues" evidence="18">
    <location>
        <begin position="274"/>
        <end position="283"/>
    </location>
</feature>
<dbReference type="GO" id="GO:0005758">
    <property type="term" value="C:mitochondrial intermembrane space"/>
    <property type="evidence" value="ECO:0007669"/>
    <property type="project" value="UniProtKB-SubCell"/>
</dbReference>
<evidence type="ECO:0000256" key="6">
    <source>
        <dbReference type="ARBA" id="ARBA00022630"/>
    </source>
</evidence>
<evidence type="ECO:0000259" key="20">
    <source>
        <dbReference type="PROSITE" id="PS51349"/>
    </source>
</evidence>
<evidence type="ECO:0000256" key="2">
    <source>
        <dbReference type="ARBA" id="ARBA00001970"/>
    </source>
</evidence>
<name>A0AAV9U003_9PEZI</name>
<evidence type="ECO:0000256" key="9">
    <source>
        <dbReference type="ARBA" id="ARBA00023002"/>
    </source>
</evidence>
<dbReference type="EMBL" id="JAVHNQ010000017">
    <property type="protein sequence ID" value="KAK6330513.1"/>
    <property type="molecule type" value="Genomic_DNA"/>
</dbReference>
<keyword evidence="5 17" id="KW-0349">Heme</keyword>
<dbReference type="InterPro" id="IPR018506">
    <property type="entry name" value="Cyt_B5_heme-BS"/>
</dbReference>
<comment type="similarity">
    <text evidence="14">In the N-terminal section; belongs to the cytochrome b5 family.</text>
</comment>
<dbReference type="SMART" id="SM01117">
    <property type="entry name" value="Cyt-b5"/>
    <property type="match status" value="1"/>
</dbReference>
<keyword evidence="11" id="KW-0496">Mitochondrion</keyword>
<dbReference type="InterPro" id="IPR037396">
    <property type="entry name" value="FMN_HAD"/>
</dbReference>
<keyword evidence="6" id="KW-0285">Flavoprotein</keyword>
<dbReference type="InterPro" id="IPR001199">
    <property type="entry name" value="Cyt_B5-like_heme/steroid-bd"/>
</dbReference>
<evidence type="ECO:0000256" key="11">
    <source>
        <dbReference type="ARBA" id="ARBA00023128"/>
    </source>
</evidence>
<dbReference type="FunFam" id="3.20.20.70:FF:000062">
    <property type="entry name" value="Cytochrome b2, mitochondrial, putative"/>
    <property type="match status" value="1"/>
</dbReference>
<feature type="domain" description="Cytochrome b5 heme-binding" evidence="19">
    <location>
        <begin position="4"/>
        <end position="81"/>
    </location>
</feature>
<dbReference type="Gene3D" id="3.10.120.10">
    <property type="entry name" value="Cytochrome b5-like heme/steroid binding domain"/>
    <property type="match status" value="1"/>
</dbReference>
<evidence type="ECO:0000256" key="16">
    <source>
        <dbReference type="ARBA" id="ARBA00068515"/>
    </source>
</evidence>
<comment type="similarity">
    <text evidence="17">Belongs to the cytochrome b5 family.</text>
</comment>
<dbReference type="SUPFAM" id="SSF51395">
    <property type="entry name" value="FMN-linked oxidoreductases"/>
    <property type="match status" value="1"/>
</dbReference>
<evidence type="ECO:0000256" key="13">
    <source>
        <dbReference type="ARBA" id="ARBA00061137"/>
    </source>
</evidence>
<keyword evidence="22" id="KW-1185">Reference proteome</keyword>
<dbReference type="PROSITE" id="PS00191">
    <property type="entry name" value="CYTOCHROME_B5_1"/>
    <property type="match status" value="1"/>
</dbReference>
<evidence type="ECO:0000259" key="19">
    <source>
        <dbReference type="PROSITE" id="PS50255"/>
    </source>
</evidence>
<evidence type="ECO:0000256" key="14">
    <source>
        <dbReference type="ARBA" id="ARBA00061589"/>
    </source>
</evidence>
<evidence type="ECO:0000256" key="18">
    <source>
        <dbReference type="SAM" id="MobiDB-lite"/>
    </source>
</evidence>
<dbReference type="InterPro" id="IPR000262">
    <property type="entry name" value="FMN-dep_DH"/>
</dbReference>
<dbReference type="PANTHER" id="PTHR10578:SF82">
    <property type="entry name" value="CYTOCHROME B2, PUTATIVE (AFU_ORTHOLOGUE AFUA_1G07200)-RELATED"/>
    <property type="match status" value="1"/>
</dbReference>
<evidence type="ECO:0000256" key="5">
    <source>
        <dbReference type="ARBA" id="ARBA00022617"/>
    </source>
</evidence>
<proteinExistence type="inferred from homology"/>
<dbReference type="Pfam" id="PF00173">
    <property type="entry name" value="Cyt-b5"/>
    <property type="match status" value="1"/>
</dbReference>
<dbReference type="AlphaFoldDB" id="A0AAV9U003"/>
<dbReference type="InterPro" id="IPR036400">
    <property type="entry name" value="Cyt_B5-like_heme/steroid_sf"/>
</dbReference>
<organism evidence="21 22">
    <name type="scientific">Orbilia brochopaga</name>
    <dbReference type="NCBI Taxonomy" id="3140254"/>
    <lineage>
        <taxon>Eukaryota</taxon>
        <taxon>Fungi</taxon>
        <taxon>Dikarya</taxon>
        <taxon>Ascomycota</taxon>
        <taxon>Pezizomycotina</taxon>
        <taxon>Orbiliomycetes</taxon>
        <taxon>Orbiliales</taxon>
        <taxon>Orbiliaceae</taxon>
        <taxon>Orbilia</taxon>
    </lineage>
</organism>
<dbReference type="SUPFAM" id="SSF55856">
    <property type="entry name" value="Cytochrome b5-like heme/steroid binding domain"/>
    <property type="match status" value="1"/>
</dbReference>
<dbReference type="Proteomes" id="UP001375240">
    <property type="component" value="Unassembled WGS sequence"/>
</dbReference>
<evidence type="ECO:0000256" key="12">
    <source>
        <dbReference type="ARBA" id="ARBA00052399"/>
    </source>
</evidence>
<dbReference type="GO" id="GO:0004460">
    <property type="term" value="F:L-lactate dehydrogenase (cytochrome) activity"/>
    <property type="evidence" value="ECO:0007669"/>
    <property type="project" value="UniProtKB-EC"/>
</dbReference>
<feature type="domain" description="FMN hydroxy acid dehydrogenase" evidence="20">
    <location>
        <begin position="106"/>
        <end position="471"/>
    </location>
</feature>
<evidence type="ECO:0000256" key="4">
    <source>
        <dbReference type="ARBA" id="ARBA00011881"/>
    </source>
</evidence>
<evidence type="ECO:0000256" key="7">
    <source>
        <dbReference type="ARBA" id="ARBA00022643"/>
    </source>
</evidence>
<accession>A0AAV9U003</accession>
<dbReference type="EC" id="1.1.2.3" evidence="15"/>
<dbReference type="GO" id="GO:0046872">
    <property type="term" value="F:metal ion binding"/>
    <property type="evidence" value="ECO:0007669"/>
    <property type="project" value="UniProtKB-UniRule"/>
</dbReference>
<dbReference type="PRINTS" id="PR00363">
    <property type="entry name" value="CYTOCHROMEB5"/>
</dbReference>
<dbReference type="FunFam" id="3.10.120.10:FF:000012">
    <property type="entry name" value="Mitochondrial cytochrome b2, putative"/>
    <property type="match status" value="1"/>
</dbReference>
<evidence type="ECO:0000313" key="21">
    <source>
        <dbReference type="EMBL" id="KAK6330513.1"/>
    </source>
</evidence>
<keyword evidence="7" id="KW-0288">FMN</keyword>
<dbReference type="PROSITE" id="PS50255">
    <property type="entry name" value="CYTOCHROME_B5_2"/>
    <property type="match status" value="1"/>
</dbReference>
<comment type="cofactor">
    <cofactor evidence="2">
        <name>heme b</name>
        <dbReference type="ChEBI" id="CHEBI:60344"/>
    </cofactor>
</comment>
<dbReference type="PROSITE" id="PS51349">
    <property type="entry name" value="FMN_HYDROXY_ACID_DH_2"/>
    <property type="match status" value="1"/>
</dbReference>
<sequence>MASQRKLDAKEVATHNTPDSCWVILYGRVYDVTDFLPSHPGGSKIILQLAGRDATEEYDPIHPRGTLESALPVSANLGPIDEATIVKPAAAASATQLDVDTSLDAPPLDSLLNLTDFERAAQRQLSEKAWAYYYSGADDLRSKELNQTAYTQILFRPRIFIDVTRCDLSTSLLGIPAASPVYVAPAAMARLGHPSGERGIAIACGRKGILQVVSNNASMTVEEIVDSPVTPAQAWGFQLYIQDQRDKSLAMLRRIEATGRYKVVVLTLDAPVPGKREHDERAKNAGSHHSLTSSVGTGGAVAGGGLGKALFAGTAADLNWKDTMPWLRAATKLPVVLKGVQTWEDAKLASETPGIAGVVLSNHGGRGLDFAPPSVYTLLEMRRYCPEVFQKIEVWVDGGIKRGTDVVKALCLGAKAVGIGRAALFGLSVGGIEGVERVIDILHEEMATCIRLLGARSIRELGMQYVNTRALDPLLWRPEDDILTYKATAKL</sequence>
<evidence type="ECO:0000256" key="17">
    <source>
        <dbReference type="RuleBase" id="RU362121"/>
    </source>
</evidence>
<reference evidence="21 22" key="1">
    <citation type="submission" date="2019-10" db="EMBL/GenBank/DDBJ databases">
        <authorList>
            <person name="Palmer J.M."/>
        </authorList>
    </citation>
    <scope>NUCLEOTIDE SEQUENCE [LARGE SCALE GENOMIC DNA]</scope>
    <source>
        <strain evidence="21 22">TWF696</strain>
    </source>
</reference>
<keyword evidence="10 17" id="KW-0408">Iron</keyword>
<evidence type="ECO:0000256" key="1">
    <source>
        <dbReference type="ARBA" id="ARBA00001917"/>
    </source>
</evidence>
<dbReference type="InterPro" id="IPR013785">
    <property type="entry name" value="Aldolase_TIM"/>
</dbReference>